<protein>
    <submittedName>
        <fullName evidence="9">Uncharacterized protein</fullName>
    </submittedName>
</protein>
<dbReference type="GO" id="GO:0000301">
    <property type="term" value="P:retrograde transport, vesicle recycling within Golgi"/>
    <property type="evidence" value="ECO:0007669"/>
    <property type="project" value="TreeGrafter"/>
</dbReference>
<dbReference type="OrthoDB" id="1740791at2759"/>
<dbReference type="GO" id="GO:0000139">
    <property type="term" value="C:Golgi membrane"/>
    <property type="evidence" value="ECO:0007669"/>
    <property type="project" value="UniProtKB-SubCell"/>
</dbReference>
<name>A0A484N1H8_9ASTE</name>
<dbReference type="PANTHER" id="PTHR13815">
    <property type="entry name" value="GOLGIN-84"/>
    <property type="match status" value="1"/>
</dbReference>
<dbReference type="AlphaFoldDB" id="A0A484N1H8"/>
<keyword evidence="3" id="KW-1133">Transmembrane helix</keyword>
<organism evidence="9 10">
    <name type="scientific">Cuscuta campestris</name>
    <dbReference type="NCBI Taxonomy" id="132261"/>
    <lineage>
        <taxon>Eukaryota</taxon>
        <taxon>Viridiplantae</taxon>
        <taxon>Streptophyta</taxon>
        <taxon>Embryophyta</taxon>
        <taxon>Tracheophyta</taxon>
        <taxon>Spermatophyta</taxon>
        <taxon>Magnoliopsida</taxon>
        <taxon>eudicotyledons</taxon>
        <taxon>Gunneridae</taxon>
        <taxon>Pentapetalae</taxon>
        <taxon>asterids</taxon>
        <taxon>lamiids</taxon>
        <taxon>Solanales</taxon>
        <taxon>Convolvulaceae</taxon>
        <taxon>Cuscuteae</taxon>
        <taxon>Cuscuta</taxon>
        <taxon>Cuscuta subgen. Grammica</taxon>
        <taxon>Cuscuta sect. Cleistogrammica</taxon>
    </lineage>
</organism>
<accession>A0A484N1H8</accession>
<proteinExistence type="predicted"/>
<dbReference type="PANTHER" id="PTHR13815:SF7">
    <property type="entry name" value="GOLGIN SUBFAMILY A MEMBER 5"/>
    <property type="match status" value="1"/>
</dbReference>
<evidence type="ECO:0000256" key="8">
    <source>
        <dbReference type="SAM" id="MobiDB-lite"/>
    </source>
</evidence>
<evidence type="ECO:0000256" key="6">
    <source>
        <dbReference type="ARBA" id="ARBA00023136"/>
    </source>
</evidence>
<evidence type="ECO:0000256" key="5">
    <source>
        <dbReference type="ARBA" id="ARBA00023054"/>
    </source>
</evidence>
<keyword evidence="4" id="KW-0333">Golgi apparatus</keyword>
<evidence type="ECO:0000256" key="4">
    <source>
        <dbReference type="ARBA" id="ARBA00023034"/>
    </source>
</evidence>
<evidence type="ECO:0000256" key="2">
    <source>
        <dbReference type="ARBA" id="ARBA00022692"/>
    </source>
</evidence>
<feature type="region of interest" description="Disordered" evidence="8">
    <location>
        <begin position="96"/>
        <end position="121"/>
    </location>
</feature>
<gene>
    <name evidence="9" type="ORF">CCAM_LOCUS36718</name>
</gene>
<evidence type="ECO:0000313" key="10">
    <source>
        <dbReference type="Proteomes" id="UP000595140"/>
    </source>
</evidence>
<keyword evidence="10" id="KW-1185">Reference proteome</keyword>
<evidence type="ECO:0000256" key="1">
    <source>
        <dbReference type="ARBA" id="ARBA00004194"/>
    </source>
</evidence>
<dbReference type="GO" id="GO:0031985">
    <property type="term" value="C:Golgi cisterna"/>
    <property type="evidence" value="ECO:0007669"/>
    <property type="project" value="TreeGrafter"/>
</dbReference>
<keyword evidence="5 7" id="KW-0175">Coiled coil</keyword>
<evidence type="ECO:0000256" key="3">
    <source>
        <dbReference type="ARBA" id="ARBA00022989"/>
    </source>
</evidence>
<reference evidence="9 10" key="1">
    <citation type="submission" date="2018-04" db="EMBL/GenBank/DDBJ databases">
        <authorList>
            <person name="Vogel A."/>
        </authorList>
    </citation>
    <scope>NUCLEOTIDE SEQUENCE [LARGE SCALE GENOMIC DNA]</scope>
</reference>
<dbReference type="InterPro" id="IPR019177">
    <property type="entry name" value="Golgin_subfamily_A_member_5"/>
</dbReference>
<evidence type="ECO:0000313" key="9">
    <source>
        <dbReference type="EMBL" id="VFQ94942.1"/>
    </source>
</evidence>
<dbReference type="Proteomes" id="UP000595140">
    <property type="component" value="Unassembled WGS sequence"/>
</dbReference>
<feature type="coiled-coil region" evidence="7">
    <location>
        <begin position="5"/>
        <end position="75"/>
    </location>
</feature>
<dbReference type="GO" id="GO:0007030">
    <property type="term" value="P:Golgi organization"/>
    <property type="evidence" value="ECO:0007669"/>
    <property type="project" value="InterPro"/>
</dbReference>
<sequence length="121" mass="13589">MTAALSAKNAEIEALASSMEALKKQAALSEGNLASLQANMEAIRRNRELTETRMMQAIREELAVAERRAEEEQAAHNATKMAAMEREVELEHRALEASTALARPREQQMKGWQRQQNLSKK</sequence>
<evidence type="ECO:0000256" key="7">
    <source>
        <dbReference type="SAM" id="Coils"/>
    </source>
</evidence>
<keyword evidence="6" id="KW-0472">Membrane</keyword>
<dbReference type="EMBL" id="OOIL02005488">
    <property type="protein sequence ID" value="VFQ94942.1"/>
    <property type="molecule type" value="Genomic_DNA"/>
</dbReference>
<comment type="subcellular location">
    <subcellularLocation>
        <location evidence="1">Golgi apparatus membrane</location>
        <topology evidence="1">Single-pass membrane protein</topology>
    </subcellularLocation>
</comment>
<keyword evidence="2" id="KW-0812">Transmembrane</keyword>